<gene>
    <name evidence="2" type="ORF">C8R41DRAFT_870037</name>
</gene>
<comment type="caution">
    <text evidence="2">The sequence shown here is derived from an EMBL/GenBank/DDBJ whole genome shotgun (WGS) entry which is preliminary data.</text>
</comment>
<reference evidence="2" key="1">
    <citation type="submission" date="2022-08" db="EMBL/GenBank/DDBJ databases">
        <title>A Global Phylogenomic Analysis of the Shiitake Genus Lentinula.</title>
        <authorList>
            <consortium name="DOE Joint Genome Institute"/>
            <person name="Sierra-Patev S."/>
            <person name="Min B."/>
            <person name="Naranjo-Ortiz M."/>
            <person name="Looney B."/>
            <person name="Konkel Z."/>
            <person name="Slot J.C."/>
            <person name="Sakamoto Y."/>
            <person name="Steenwyk J.L."/>
            <person name="Rokas A."/>
            <person name="Carro J."/>
            <person name="Camarero S."/>
            <person name="Ferreira P."/>
            <person name="Molpeceres G."/>
            <person name="Ruiz-Duenas F.J."/>
            <person name="Serrano A."/>
            <person name="Henrissat B."/>
            <person name="Drula E."/>
            <person name="Hughes K.W."/>
            <person name="Mata J.L."/>
            <person name="Ishikawa N.K."/>
            <person name="Vargas-Isla R."/>
            <person name="Ushijima S."/>
            <person name="Smith C.A."/>
            <person name="Ahrendt S."/>
            <person name="Andreopoulos W."/>
            <person name="He G."/>
            <person name="Labutti K."/>
            <person name="Lipzen A."/>
            <person name="Ng V."/>
            <person name="Riley R."/>
            <person name="Sandor L."/>
            <person name="Barry K."/>
            <person name="Martinez A.T."/>
            <person name="Xiao Y."/>
            <person name="Gibbons J.G."/>
            <person name="Terashima K."/>
            <person name="Grigoriev I.V."/>
            <person name="Hibbett D.S."/>
        </authorList>
    </citation>
    <scope>NUCLEOTIDE SEQUENCE</scope>
    <source>
        <strain evidence="2">RHP3577 ss4</strain>
    </source>
</reference>
<keyword evidence="3" id="KW-1185">Reference proteome</keyword>
<protein>
    <submittedName>
        <fullName evidence="2">Uncharacterized protein</fullName>
    </submittedName>
</protein>
<evidence type="ECO:0000313" key="2">
    <source>
        <dbReference type="EMBL" id="KAJ4474787.1"/>
    </source>
</evidence>
<accession>A0ABQ8V548</accession>
<evidence type="ECO:0000256" key="1">
    <source>
        <dbReference type="SAM" id="MobiDB-lite"/>
    </source>
</evidence>
<evidence type="ECO:0000313" key="3">
    <source>
        <dbReference type="Proteomes" id="UP001150217"/>
    </source>
</evidence>
<proteinExistence type="predicted"/>
<feature type="region of interest" description="Disordered" evidence="1">
    <location>
        <begin position="1"/>
        <end position="33"/>
    </location>
</feature>
<sequence length="180" mass="20186">MEELFRRPVINKGNRKQMRDENKPADHGSKQPQTVAYSRIPSMHVRTRTGQAEAHPIPVGGAPLAAFPLDCNNLLLDLPNGALSSLPRVSLAAAIGWNGALLQKLALERLRPVVMFKEGSGESDALGFLFEHWQVEQHTDDRDGDHFGVHLLRANLWLEYKQVADHEEGVRQGWEWLGNI</sequence>
<dbReference type="EMBL" id="JANVFT010000076">
    <property type="protein sequence ID" value="KAJ4474787.1"/>
    <property type="molecule type" value="Genomic_DNA"/>
</dbReference>
<name>A0ABQ8V548_9AGAR</name>
<organism evidence="2 3">
    <name type="scientific">Lentinula lateritia</name>
    <dbReference type="NCBI Taxonomy" id="40482"/>
    <lineage>
        <taxon>Eukaryota</taxon>
        <taxon>Fungi</taxon>
        <taxon>Dikarya</taxon>
        <taxon>Basidiomycota</taxon>
        <taxon>Agaricomycotina</taxon>
        <taxon>Agaricomycetes</taxon>
        <taxon>Agaricomycetidae</taxon>
        <taxon>Agaricales</taxon>
        <taxon>Marasmiineae</taxon>
        <taxon>Omphalotaceae</taxon>
        <taxon>Lentinula</taxon>
    </lineage>
</organism>
<feature type="compositionally biased region" description="Basic and acidic residues" evidence="1">
    <location>
        <begin position="17"/>
        <end position="29"/>
    </location>
</feature>
<dbReference type="Proteomes" id="UP001150217">
    <property type="component" value="Unassembled WGS sequence"/>
</dbReference>